<keyword evidence="1" id="KW-1133">Transmembrane helix</keyword>
<feature type="transmembrane region" description="Helical" evidence="1">
    <location>
        <begin position="185"/>
        <end position="207"/>
    </location>
</feature>
<feature type="transmembrane region" description="Helical" evidence="1">
    <location>
        <begin position="158"/>
        <end position="178"/>
    </location>
</feature>
<feature type="transmembrane region" description="Helical" evidence="1">
    <location>
        <begin position="227"/>
        <end position="248"/>
    </location>
</feature>
<reference evidence="3 5" key="3">
    <citation type="submission" date="2019-09" db="EMBL/GenBank/DDBJ databases">
        <title>Strain-level analysis of Eubacterium rectale using genomes from metagenomes.</title>
        <authorList>
            <person name="Karcher N."/>
            <person name="Segata N."/>
        </authorList>
    </citation>
    <scope>NUCLEOTIDE SEQUENCE [LARGE SCALE GENOMIC DNA]</scope>
    <source>
        <strain evidence="3 5">L2-21</strain>
    </source>
</reference>
<reference evidence="2 4" key="1">
    <citation type="submission" date="2018-08" db="EMBL/GenBank/DDBJ databases">
        <title>A genome reference for cultivated species of the human gut microbiota.</title>
        <authorList>
            <person name="Zou Y."/>
            <person name="Xue W."/>
            <person name="Luo G."/>
        </authorList>
    </citation>
    <scope>NUCLEOTIDE SEQUENCE [LARGE SCALE GENOMIC DNA]</scope>
    <source>
        <strain evidence="2 4">AF25-15</strain>
    </source>
</reference>
<dbReference type="EMBL" id="QRUJ01000014">
    <property type="protein sequence ID" value="RGR53248.1"/>
    <property type="molecule type" value="Genomic_DNA"/>
</dbReference>
<evidence type="ECO:0000313" key="4">
    <source>
        <dbReference type="Proteomes" id="UP000266066"/>
    </source>
</evidence>
<dbReference type="PANTHER" id="PTHR37305">
    <property type="entry name" value="INTEGRAL MEMBRANE PROTEIN-RELATED"/>
    <property type="match status" value="1"/>
</dbReference>
<dbReference type="Proteomes" id="UP000324325">
    <property type="component" value="Unassembled WGS sequence"/>
</dbReference>
<keyword evidence="1" id="KW-0812">Transmembrane</keyword>
<organism evidence="2 4">
    <name type="scientific">Agathobacter rectalis</name>
    <dbReference type="NCBI Taxonomy" id="39491"/>
    <lineage>
        <taxon>Bacteria</taxon>
        <taxon>Bacillati</taxon>
        <taxon>Bacillota</taxon>
        <taxon>Clostridia</taxon>
        <taxon>Lachnospirales</taxon>
        <taxon>Lachnospiraceae</taxon>
        <taxon>Agathobacter</taxon>
    </lineage>
</organism>
<name>A0A395UY75_9FIRM</name>
<keyword evidence="1" id="KW-0472">Membrane</keyword>
<accession>A0A395UY75</accession>
<evidence type="ECO:0000256" key="1">
    <source>
        <dbReference type="SAM" id="Phobius"/>
    </source>
</evidence>
<dbReference type="PANTHER" id="PTHR37305:SF1">
    <property type="entry name" value="MEMBRANE PROTEIN"/>
    <property type="match status" value="1"/>
</dbReference>
<dbReference type="AlphaFoldDB" id="A0A395UY75"/>
<reference evidence="3 5" key="2">
    <citation type="submission" date="2019-08" db="EMBL/GenBank/DDBJ databases">
        <authorList>
            <person name="Duncan S."/>
            <person name="Walker A."/>
        </authorList>
    </citation>
    <scope>NUCLEOTIDE SEQUENCE [LARGE SCALE GENOMIC DNA]</scope>
    <source>
        <strain evidence="3 5">L2-21</strain>
    </source>
</reference>
<dbReference type="EMBL" id="VSTG01000002">
    <property type="protein sequence ID" value="TYL59822.1"/>
    <property type="molecule type" value="Genomic_DNA"/>
</dbReference>
<evidence type="ECO:0000313" key="3">
    <source>
        <dbReference type="EMBL" id="TYL59822.1"/>
    </source>
</evidence>
<protein>
    <submittedName>
        <fullName evidence="2">ABC transporter permease</fullName>
    </submittedName>
</protein>
<dbReference type="Proteomes" id="UP000266066">
    <property type="component" value="Unassembled WGS sequence"/>
</dbReference>
<feature type="transmembrane region" description="Helical" evidence="1">
    <location>
        <begin position="112"/>
        <end position="138"/>
    </location>
</feature>
<feature type="transmembrane region" description="Helical" evidence="1">
    <location>
        <begin position="73"/>
        <end position="91"/>
    </location>
</feature>
<evidence type="ECO:0000313" key="5">
    <source>
        <dbReference type="Proteomes" id="UP000324325"/>
    </source>
</evidence>
<sequence>MWHWFGESEVQKMMKDLLWAESQKLHRSKILWIAGFATVMVGLIVFAQGQFTFYDRRYIDGAGWFMTAAQSLATFYVLPAVIALLGSYMICREEQEDTLKSLRLIPVDEVKLTLAKMILAFVFSVLIYLLLFAITFLVEAVLHLEALSVGLVLENLKIYFLDGVGVFFAISPIIALVARMKKGYWLALVFAEIYSFAGLFASMSQQLKTVYPMTAVFNISGYYNANMFQVLIGVVILMVCVILSLLILKGLNRKTK</sequence>
<feature type="transmembrane region" description="Helical" evidence="1">
    <location>
        <begin position="30"/>
        <end position="53"/>
    </location>
</feature>
<dbReference type="Pfam" id="PF12730">
    <property type="entry name" value="ABC2_membrane_4"/>
    <property type="match status" value="1"/>
</dbReference>
<comment type="caution">
    <text evidence="2">The sequence shown here is derived from an EMBL/GenBank/DDBJ whole genome shotgun (WGS) entry which is preliminary data.</text>
</comment>
<proteinExistence type="predicted"/>
<gene>
    <name evidence="2" type="ORF">DWY38_12155</name>
    <name evidence="3" type="ORF">FYL37_02985</name>
</gene>
<evidence type="ECO:0000313" key="2">
    <source>
        <dbReference type="EMBL" id="RGR53248.1"/>
    </source>
</evidence>